<comment type="caution">
    <text evidence="2">The sequence shown here is derived from an EMBL/GenBank/DDBJ whole genome shotgun (WGS) entry which is preliminary data.</text>
</comment>
<dbReference type="SUPFAM" id="SSF103473">
    <property type="entry name" value="MFS general substrate transporter"/>
    <property type="match status" value="1"/>
</dbReference>
<name>A0A5L8VEY8_CAMUP</name>
<dbReference type="InterPro" id="IPR036259">
    <property type="entry name" value="MFS_trans_sf"/>
</dbReference>
<proteinExistence type="predicted"/>
<dbReference type="EMBL" id="AAJCUB010000030">
    <property type="protein sequence ID" value="ECK6930580.1"/>
    <property type="molecule type" value="Genomic_DNA"/>
</dbReference>
<feature type="transmembrane region" description="Helical" evidence="1">
    <location>
        <begin position="94"/>
        <end position="113"/>
    </location>
</feature>
<feature type="transmembrane region" description="Helical" evidence="1">
    <location>
        <begin position="154"/>
        <end position="173"/>
    </location>
</feature>
<evidence type="ECO:0000256" key="1">
    <source>
        <dbReference type="SAM" id="Phobius"/>
    </source>
</evidence>
<sequence>MYVYILLSGLYRLSCGALILAIHWLMATKNDSFSYLAILVALTFLPAILVPLFYKNKTMSGSKLTAFALFASFLTSLFLFFTHNQILILSLNTILWLFFFIMESSWEAWFAALAKNYTKQEILKFSSLSMSVNQASLMLGPIISALIFKDNPQIVILISSLLFLFVFFVALFYPTKANNFKEESHINQKIKISTLELSLVLIWPTLALFNFMLPVQIAFEKGDMTEVGILDAMMGLGMICSSFLLSKEVLHRLFIRYKLNIILLIFAILLWGFWQDFIFKLFCVFILGLCFNMSRILIRSALAQKYEELLVGQLVSKANAYSFFIIIFTLFFVYDKMSINYAMPFIFAILIALLGLKR</sequence>
<feature type="transmembrane region" description="Helical" evidence="1">
    <location>
        <begin position="279"/>
        <end position="298"/>
    </location>
</feature>
<feature type="transmembrane region" description="Helical" evidence="1">
    <location>
        <begin position="33"/>
        <end position="54"/>
    </location>
</feature>
<keyword evidence="1" id="KW-1133">Transmembrane helix</keyword>
<feature type="transmembrane region" description="Helical" evidence="1">
    <location>
        <begin position="66"/>
        <end position="88"/>
    </location>
</feature>
<feature type="transmembrane region" description="Helical" evidence="1">
    <location>
        <begin position="194"/>
        <end position="215"/>
    </location>
</feature>
<keyword evidence="1" id="KW-0812">Transmembrane</keyword>
<feature type="transmembrane region" description="Helical" evidence="1">
    <location>
        <begin position="9"/>
        <end position="27"/>
    </location>
</feature>
<feature type="transmembrane region" description="Helical" evidence="1">
    <location>
        <begin position="125"/>
        <end position="148"/>
    </location>
</feature>
<protein>
    <recommendedName>
        <fullName evidence="3">MFS transporter</fullName>
    </recommendedName>
</protein>
<feature type="transmembrane region" description="Helical" evidence="1">
    <location>
        <begin position="257"/>
        <end position="273"/>
    </location>
</feature>
<dbReference type="Gene3D" id="1.20.1250.20">
    <property type="entry name" value="MFS general substrate transporter like domains"/>
    <property type="match status" value="1"/>
</dbReference>
<keyword evidence="1" id="KW-0472">Membrane</keyword>
<dbReference type="RefSeq" id="WP_115632341.1">
    <property type="nucleotide sequence ID" value="NZ_JAHCYS010000025.1"/>
</dbReference>
<gene>
    <name evidence="2" type="ORF">FSE91_07185</name>
</gene>
<organism evidence="2">
    <name type="scientific">Campylobacter upsaliensis</name>
    <dbReference type="NCBI Taxonomy" id="28080"/>
    <lineage>
        <taxon>Bacteria</taxon>
        <taxon>Pseudomonadati</taxon>
        <taxon>Campylobacterota</taxon>
        <taxon>Epsilonproteobacteria</taxon>
        <taxon>Campylobacterales</taxon>
        <taxon>Campylobacteraceae</taxon>
        <taxon>Campylobacter</taxon>
    </lineage>
</organism>
<reference evidence="2" key="1">
    <citation type="submission" date="2019-08" db="EMBL/GenBank/DDBJ databases">
        <authorList>
            <consortium name="GenomeTrakr network: Whole genome sequencing for foodborne pathogen traceback"/>
        </authorList>
    </citation>
    <scope>NUCLEOTIDE SEQUENCE</scope>
    <source>
        <strain evidence="2">TTU_623</strain>
    </source>
</reference>
<dbReference type="AlphaFoldDB" id="A0A5L8VEY8"/>
<evidence type="ECO:0000313" key="2">
    <source>
        <dbReference type="EMBL" id="ECK6930580.1"/>
    </source>
</evidence>
<feature type="transmembrane region" description="Helical" evidence="1">
    <location>
        <begin position="339"/>
        <end position="356"/>
    </location>
</feature>
<accession>A0A5L8VEY8</accession>
<feature type="transmembrane region" description="Helical" evidence="1">
    <location>
        <begin position="227"/>
        <end position="245"/>
    </location>
</feature>
<feature type="transmembrane region" description="Helical" evidence="1">
    <location>
        <begin position="310"/>
        <end position="333"/>
    </location>
</feature>
<evidence type="ECO:0008006" key="3">
    <source>
        <dbReference type="Google" id="ProtNLM"/>
    </source>
</evidence>